<protein>
    <submittedName>
        <fullName evidence="1">Homing endonuclease associated repeat-containing protein</fullName>
    </submittedName>
</protein>
<dbReference type="RefSeq" id="WP_377526793.1">
    <property type="nucleotide sequence ID" value="NZ_JBHSMJ010000058.1"/>
</dbReference>
<comment type="caution">
    <text evidence="1">The sequence shown here is derived from an EMBL/GenBank/DDBJ whole genome shotgun (WGS) entry which is preliminary data.</text>
</comment>
<proteinExistence type="predicted"/>
<gene>
    <name evidence="1" type="ORF">ACFPOG_30640</name>
</gene>
<dbReference type="Pfam" id="PF18780">
    <property type="entry name" value="HNH_repeat"/>
    <property type="match status" value="1"/>
</dbReference>
<dbReference type="Proteomes" id="UP001596044">
    <property type="component" value="Unassembled WGS sequence"/>
</dbReference>
<organism evidence="1 2">
    <name type="scientific">Paenibacillus aestuarii</name>
    <dbReference type="NCBI Taxonomy" id="516965"/>
    <lineage>
        <taxon>Bacteria</taxon>
        <taxon>Bacillati</taxon>
        <taxon>Bacillota</taxon>
        <taxon>Bacilli</taxon>
        <taxon>Bacillales</taxon>
        <taxon>Paenibacillaceae</taxon>
        <taxon>Paenibacillus</taxon>
    </lineage>
</organism>
<dbReference type="GO" id="GO:0004519">
    <property type="term" value="F:endonuclease activity"/>
    <property type="evidence" value="ECO:0007669"/>
    <property type="project" value="UniProtKB-KW"/>
</dbReference>
<evidence type="ECO:0000313" key="1">
    <source>
        <dbReference type="EMBL" id="MFC5452566.1"/>
    </source>
</evidence>
<keyword evidence="1" id="KW-0540">Nuclease</keyword>
<sequence length="216" mass="24895">MRSIKTTFTVVVPNSLWRAVEGHAKLLYEQSEKKATVSHLFEIMAMQLAQDPKPLPIAPNRRVTNYSKASDYGEEFPQSRSSLSIDPNVLQNLYEAYEKKTKEQFGEDASIDANTLAVTVFYHYCVENNLEIDEKFFDDEYFKKHYSYNDDQTLESLRMLANMLGKFPTSREWRERRHQVGGPSESYIVNRFGSFSKAKQLAELNASPGTEEPSRN</sequence>
<dbReference type="EMBL" id="JBHSMJ010000058">
    <property type="protein sequence ID" value="MFC5452566.1"/>
    <property type="molecule type" value="Genomic_DNA"/>
</dbReference>
<keyword evidence="1" id="KW-0255">Endonuclease</keyword>
<dbReference type="InterPro" id="IPR041025">
    <property type="entry name" value="HNH_repeat"/>
</dbReference>
<evidence type="ECO:0000313" key="2">
    <source>
        <dbReference type="Proteomes" id="UP001596044"/>
    </source>
</evidence>
<keyword evidence="1" id="KW-0378">Hydrolase</keyword>
<reference evidence="2" key="1">
    <citation type="journal article" date="2019" name="Int. J. Syst. Evol. Microbiol.">
        <title>The Global Catalogue of Microorganisms (GCM) 10K type strain sequencing project: providing services to taxonomists for standard genome sequencing and annotation.</title>
        <authorList>
            <consortium name="The Broad Institute Genomics Platform"/>
            <consortium name="The Broad Institute Genome Sequencing Center for Infectious Disease"/>
            <person name="Wu L."/>
            <person name="Ma J."/>
        </authorList>
    </citation>
    <scope>NUCLEOTIDE SEQUENCE [LARGE SCALE GENOMIC DNA]</scope>
    <source>
        <strain evidence="2">KACC 11904</strain>
    </source>
</reference>
<name>A0ABW0KIW7_9BACL</name>
<accession>A0ABW0KIW7</accession>
<keyword evidence="2" id="KW-1185">Reference proteome</keyword>